<evidence type="ECO:0000256" key="1">
    <source>
        <dbReference type="ARBA" id="ARBA00004651"/>
    </source>
</evidence>
<name>A0ABX1BMB3_9ACTN</name>
<dbReference type="SUPFAM" id="SSF103473">
    <property type="entry name" value="MFS general substrate transporter"/>
    <property type="match status" value="1"/>
</dbReference>
<dbReference type="Proteomes" id="UP000696294">
    <property type="component" value="Unassembled WGS sequence"/>
</dbReference>
<evidence type="ECO:0000256" key="2">
    <source>
        <dbReference type="ARBA" id="ARBA00022448"/>
    </source>
</evidence>
<feature type="region of interest" description="Disordered" evidence="7">
    <location>
        <begin position="92"/>
        <end position="132"/>
    </location>
</feature>
<keyword evidence="2" id="KW-0813">Transport</keyword>
<dbReference type="EMBL" id="JAATEP010000122">
    <property type="protein sequence ID" value="NJP98895.1"/>
    <property type="molecule type" value="Genomic_DNA"/>
</dbReference>
<gene>
    <name evidence="9" type="ORF">HCN51_57390</name>
</gene>
<evidence type="ECO:0000256" key="7">
    <source>
        <dbReference type="SAM" id="MobiDB-lite"/>
    </source>
</evidence>
<keyword evidence="4 8" id="KW-0812">Transmembrane</keyword>
<dbReference type="Gene3D" id="1.20.1250.20">
    <property type="entry name" value="MFS general substrate transporter like domains"/>
    <property type="match status" value="1"/>
</dbReference>
<keyword evidence="5 8" id="KW-1133">Transmembrane helix</keyword>
<evidence type="ECO:0000256" key="6">
    <source>
        <dbReference type="ARBA" id="ARBA00023136"/>
    </source>
</evidence>
<feature type="non-terminal residue" evidence="9">
    <location>
        <position position="132"/>
    </location>
</feature>
<dbReference type="PANTHER" id="PTHR43266">
    <property type="entry name" value="MACROLIDE-EFFLUX PROTEIN"/>
    <property type="match status" value="1"/>
</dbReference>
<comment type="caution">
    <text evidence="9">The sequence shown here is derived from an EMBL/GenBank/DDBJ whole genome shotgun (WGS) entry which is preliminary data.</text>
</comment>
<organism evidence="9 10">
    <name type="scientific">Nonomuraea composti</name>
    <dbReference type="NCBI Taxonomy" id="2720023"/>
    <lineage>
        <taxon>Bacteria</taxon>
        <taxon>Bacillati</taxon>
        <taxon>Actinomycetota</taxon>
        <taxon>Actinomycetes</taxon>
        <taxon>Streptosporangiales</taxon>
        <taxon>Streptosporangiaceae</taxon>
        <taxon>Nonomuraea</taxon>
    </lineage>
</organism>
<feature type="compositionally biased region" description="Low complexity" evidence="7">
    <location>
        <begin position="97"/>
        <end position="109"/>
    </location>
</feature>
<evidence type="ECO:0000313" key="10">
    <source>
        <dbReference type="Proteomes" id="UP000696294"/>
    </source>
</evidence>
<keyword evidence="6 8" id="KW-0472">Membrane</keyword>
<evidence type="ECO:0000256" key="5">
    <source>
        <dbReference type="ARBA" id="ARBA00022989"/>
    </source>
</evidence>
<evidence type="ECO:0000256" key="3">
    <source>
        <dbReference type="ARBA" id="ARBA00022475"/>
    </source>
</evidence>
<comment type="subcellular location">
    <subcellularLocation>
        <location evidence="1">Cell membrane</location>
        <topology evidence="1">Multi-pass membrane protein</topology>
    </subcellularLocation>
</comment>
<dbReference type="PANTHER" id="PTHR43266:SF2">
    <property type="entry name" value="MAJOR FACILITATOR SUPERFAMILY (MFS) PROFILE DOMAIN-CONTAINING PROTEIN"/>
    <property type="match status" value="1"/>
</dbReference>
<evidence type="ECO:0000256" key="4">
    <source>
        <dbReference type="ARBA" id="ARBA00022692"/>
    </source>
</evidence>
<keyword evidence="3" id="KW-1003">Cell membrane</keyword>
<accession>A0ABX1BMB3</accession>
<evidence type="ECO:0000313" key="9">
    <source>
        <dbReference type="EMBL" id="NJP98895.1"/>
    </source>
</evidence>
<sequence>MRPPSAARRVLVAIPAHVYAVTGSVLATGVTLAFEHLPSLLLGPVSGVLADRRDHRRLMITASLAHAAAISVVLLARTPGTIWLVYAAARGAGGDVGVLPPGRAGAPPGRGRHRPGPHQREHRQRRHHGRRR</sequence>
<reference evidence="9 10" key="1">
    <citation type="submission" date="2020-03" db="EMBL/GenBank/DDBJ databases">
        <title>WGS of actinomycetes isolated from Thailand.</title>
        <authorList>
            <person name="Thawai C."/>
        </authorList>
    </citation>
    <scope>NUCLEOTIDE SEQUENCE [LARGE SCALE GENOMIC DNA]</scope>
    <source>
        <strain evidence="9 10">FMUSA5-5</strain>
    </source>
</reference>
<keyword evidence="10" id="KW-1185">Reference proteome</keyword>
<proteinExistence type="predicted"/>
<protein>
    <submittedName>
        <fullName evidence="9">MFS transporter</fullName>
    </submittedName>
</protein>
<dbReference type="InterPro" id="IPR036259">
    <property type="entry name" value="MFS_trans_sf"/>
</dbReference>
<feature type="transmembrane region" description="Helical" evidence="8">
    <location>
        <begin position="57"/>
        <end position="76"/>
    </location>
</feature>
<evidence type="ECO:0000256" key="8">
    <source>
        <dbReference type="SAM" id="Phobius"/>
    </source>
</evidence>
<feature type="compositionally biased region" description="Basic residues" evidence="7">
    <location>
        <begin position="110"/>
        <end position="132"/>
    </location>
</feature>